<dbReference type="InterPro" id="IPR009057">
    <property type="entry name" value="Homeodomain-like_sf"/>
</dbReference>
<dbReference type="SUPFAM" id="SSF46689">
    <property type="entry name" value="Homeodomain-like"/>
    <property type="match status" value="1"/>
</dbReference>
<evidence type="ECO:0000256" key="2">
    <source>
        <dbReference type="ARBA" id="ARBA00023125"/>
    </source>
</evidence>
<accession>A0A081P1M6</accession>
<dbReference type="PANTHER" id="PTHR30055">
    <property type="entry name" value="HTH-TYPE TRANSCRIPTIONAL REGULATOR RUTR"/>
    <property type="match status" value="1"/>
</dbReference>
<dbReference type="InterPro" id="IPR001647">
    <property type="entry name" value="HTH_TetR"/>
</dbReference>
<dbReference type="AlphaFoldDB" id="A0A081P1M6"/>
<evidence type="ECO:0000256" key="3">
    <source>
        <dbReference type="ARBA" id="ARBA00023163"/>
    </source>
</evidence>
<dbReference type="PANTHER" id="PTHR30055:SF238">
    <property type="entry name" value="MYCOFACTOCIN BIOSYNTHESIS TRANSCRIPTIONAL REGULATOR MFTR-RELATED"/>
    <property type="match status" value="1"/>
</dbReference>
<dbReference type="GO" id="GO:0003700">
    <property type="term" value="F:DNA-binding transcription factor activity"/>
    <property type="evidence" value="ECO:0007669"/>
    <property type="project" value="TreeGrafter"/>
</dbReference>
<dbReference type="InterPro" id="IPR050109">
    <property type="entry name" value="HTH-type_TetR-like_transc_reg"/>
</dbReference>
<feature type="domain" description="HTH tetR-type" evidence="5">
    <location>
        <begin position="3"/>
        <end position="63"/>
    </location>
</feature>
<keyword evidence="1" id="KW-0805">Transcription regulation</keyword>
<dbReference type="InterPro" id="IPR036271">
    <property type="entry name" value="Tet_transcr_reg_TetR-rel_C_sf"/>
</dbReference>
<evidence type="ECO:0000256" key="4">
    <source>
        <dbReference type="PROSITE-ProRule" id="PRU00335"/>
    </source>
</evidence>
<name>A0A081P1M6_9BACL</name>
<keyword evidence="2 4" id="KW-0238">DNA-binding</keyword>
<evidence type="ECO:0000256" key="1">
    <source>
        <dbReference type="ARBA" id="ARBA00023015"/>
    </source>
</evidence>
<sequence length="199" mass="23249">MFVMTVHKIKASALRLFSQNSYDAVPLSEIAKEVGIKTPSLYAHFKSKEELFLAVYDDCLAEHASRVRQLTEKLTGLDTEQKLRTILHDVCRTYLLSEEYSTFLKRTMLFPPNSLQEVLRDRFAASEEQLTRLLQKVFEEGMVSGVLRRERSEDLIASFYCLLDGSFLQQFYYRPDDWEHRLTAVWGIYWKGISEDRTS</sequence>
<dbReference type="PRINTS" id="PR00455">
    <property type="entry name" value="HTHTETR"/>
</dbReference>
<proteinExistence type="predicted"/>
<evidence type="ECO:0000313" key="6">
    <source>
        <dbReference type="EMBL" id="KEQ24599.1"/>
    </source>
</evidence>
<dbReference type="Gene3D" id="1.10.357.10">
    <property type="entry name" value="Tetracycline Repressor, domain 2"/>
    <property type="match status" value="1"/>
</dbReference>
<reference evidence="6 7" key="1">
    <citation type="submission" date="2014-06" db="EMBL/GenBank/DDBJ databases">
        <title>Draft genome sequence of Paenibacillus sp. MSt1.</title>
        <authorList>
            <person name="Aw Y.K."/>
            <person name="Ong K.S."/>
            <person name="Gan H.M."/>
            <person name="Lee S.M."/>
        </authorList>
    </citation>
    <scope>NUCLEOTIDE SEQUENCE [LARGE SCALE GENOMIC DNA]</scope>
    <source>
        <strain evidence="6 7">MSt1</strain>
    </source>
</reference>
<feature type="DNA-binding region" description="H-T-H motif" evidence="4">
    <location>
        <begin position="26"/>
        <end position="45"/>
    </location>
</feature>
<evidence type="ECO:0000259" key="5">
    <source>
        <dbReference type="PROSITE" id="PS50977"/>
    </source>
</evidence>
<dbReference type="eggNOG" id="COG1309">
    <property type="taxonomic scope" value="Bacteria"/>
</dbReference>
<dbReference type="SUPFAM" id="SSF48498">
    <property type="entry name" value="Tetracyclin repressor-like, C-terminal domain"/>
    <property type="match status" value="1"/>
</dbReference>
<keyword evidence="3" id="KW-0804">Transcription</keyword>
<dbReference type="EMBL" id="JNVM01000015">
    <property type="protein sequence ID" value="KEQ24599.1"/>
    <property type="molecule type" value="Genomic_DNA"/>
</dbReference>
<dbReference type="Pfam" id="PF00440">
    <property type="entry name" value="TetR_N"/>
    <property type="match status" value="1"/>
</dbReference>
<dbReference type="Proteomes" id="UP000028123">
    <property type="component" value="Unassembled WGS sequence"/>
</dbReference>
<dbReference type="GO" id="GO:0000976">
    <property type="term" value="F:transcription cis-regulatory region binding"/>
    <property type="evidence" value="ECO:0007669"/>
    <property type="project" value="TreeGrafter"/>
</dbReference>
<dbReference type="PROSITE" id="PS50977">
    <property type="entry name" value="HTH_TETR_2"/>
    <property type="match status" value="1"/>
</dbReference>
<gene>
    <name evidence="6" type="ORF">ET33_07595</name>
</gene>
<protein>
    <recommendedName>
        <fullName evidence="5">HTH tetR-type domain-containing protein</fullName>
    </recommendedName>
</protein>
<keyword evidence="7" id="KW-1185">Reference proteome</keyword>
<evidence type="ECO:0000313" key="7">
    <source>
        <dbReference type="Proteomes" id="UP000028123"/>
    </source>
</evidence>
<organism evidence="6 7">
    <name type="scientific">Paenibacillus tyrfis</name>
    <dbReference type="NCBI Taxonomy" id="1501230"/>
    <lineage>
        <taxon>Bacteria</taxon>
        <taxon>Bacillati</taxon>
        <taxon>Bacillota</taxon>
        <taxon>Bacilli</taxon>
        <taxon>Bacillales</taxon>
        <taxon>Paenibacillaceae</taxon>
        <taxon>Paenibacillus</taxon>
    </lineage>
</organism>
<dbReference type="Gene3D" id="1.10.10.60">
    <property type="entry name" value="Homeodomain-like"/>
    <property type="match status" value="1"/>
</dbReference>
<comment type="caution">
    <text evidence="6">The sequence shown here is derived from an EMBL/GenBank/DDBJ whole genome shotgun (WGS) entry which is preliminary data.</text>
</comment>